<feature type="compositionally biased region" description="Basic residues" evidence="3">
    <location>
        <begin position="70"/>
        <end position="80"/>
    </location>
</feature>
<feature type="compositionally biased region" description="Basic and acidic residues" evidence="3">
    <location>
        <begin position="47"/>
        <end position="64"/>
    </location>
</feature>
<keyword evidence="1" id="KW-0677">Repeat</keyword>
<dbReference type="Pfam" id="PF13812">
    <property type="entry name" value="PPR_3"/>
    <property type="match status" value="1"/>
</dbReference>
<name>A0AAJ0MFP4_9PEZI</name>
<reference evidence="5" key="1">
    <citation type="journal article" date="2023" name="Mol. Phylogenet. Evol.">
        <title>Genome-scale phylogeny and comparative genomics of the fungal order Sordariales.</title>
        <authorList>
            <person name="Hensen N."/>
            <person name="Bonometti L."/>
            <person name="Westerberg I."/>
            <person name="Brannstrom I.O."/>
            <person name="Guillou S."/>
            <person name="Cros-Aarteil S."/>
            <person name="Calhoun S."/>
            <person name="Haridas S."/>
            <person name="Kuo A."/>
            <person name="Mondo S."/>
            <person name="Pangilinan J."/>
            <person name="Riley R."/>
            <person name="LaButti K."/>
            <person name="Andreopoulos B."/>
            <person name="Lipzen A."/>
            <person name="Chen C."/>
            <person name="Yan M."/>
            <person name="Daum C."/>
            <person name="Ng V."/>
            <person name="Clum A."/>
            <person name="Steindorff A."/>
            <person name="Ohm R.A."/>
            <person name="Martin F."/>
            <person name="Silar P."/>
            <person name="Natvig D.O."/>
            <person name="Lalanne C."/>
            <person name="Gautier V."/>
            <person name="Ament-Velasquez S.L."/>
            <person name="Kruys A."/>
            <person name="Hutchinson M.I."/>
            <person name="Powell A.J."/>
            <person name="Barry K."/>
            <person name="Miller A.N."/>
            <person name="Grigoriev I.V."/>
            <person name="Debuchy R."/>
            <person name="Gladieux P."/>
            <person name="Hiltunen Thoren M."/>
            <person name="Johannesson H."/>
        </authorList>
    </citation>
    <scope>NUCLEOTIDE SEQUENCE</scope>
    <source>
        <strain evidence="5">CBS 955.72</strain>
    </source>
</reference>
<protein>
    <recommendedName>
        <fullName evidence="7">Pentatricopeptide repeat-containing protein</fullName>
    </recommendedName>
</protein>
<evidence type="ECO:0000256" key="2">
    <source>
        <dbReference type="PROSITE-ProRule" id="PRU00708"/>
    </source>
</evidence>
<comment type="caution">
    <text evidence="5">The sequence shown here is derived from an EMBL/GenBank/DDBJ whole genome shotgun (WGS) entry which is preliminary data.</text>
</comment>
<dbReference type="Pfam" id="PF13041">
    <property type="entry name" value="PPR_2"/>
    <property type="match status" value="1"/>
</dbReference>
<feature type="signal peptide" evidence="4">
    <location>
        <begin position="1"/>
        <end position="16"/>
    </location>
</feature>
<dbReference type="PROSITE" id="PS51375">
    <property type="entry name" value="PPR"/>
    <property type="match status" value="2"/>
</dbReference>
<evidence type="ECO:0000256" key="3">
    <source>
        <dbReference type="SAM" id="MobiDB-lite"/>
    </source>
</evidence>
<dbReference type="PANTHER" id="PTHR47933:SF11">
    <property type="entry name" value="PENTATRICOPEPTIDE REPEAT-CONTAINING PROTEIN 2"/>
    <property type="match status" value="1"/>
</dbReference>
<dbReference type="EMBL" id="JAUIQD010000003">
    <property type="protein sequence ID" value="KAK3356936.1"/>
    <property type="molecule type" value="Genomic_DNA"/>
</dbReference>
<dbReference type="GO" id="GO:0003729">
    <property type="term" value="F:mRNA binding"/>
    <property type="evidence" value="ECO:0007669"/>
    <property type="project" value="TreeGrafter"/>
</dbReference>
<dbReference type="AlphaFoldDB" id="A0AAJ0MFP4"/>
<evidence type="ECO:0000256" key="4">
    <source>
        <dbReference type="SAM" id="SignalP"/>
    </source>
</evidence>
<feature type="repeat" description="PPR" evidence="2">
    <location>
        <begin position="737"/>
        <end position="771"/>
    </location>
</feature>
<evidence type="ECO:0008006" key="7">
    <source>
        <dbReference type="Google" id="ProtNLM"/>
    </source>
</evidence>
<reference evidence="5" key="2">
    <citation type="submission" date="2023-06" db="EMBL/GenBank/DDBJ databases">
        <authorList>
            <consortium name="Lawrence Berkeley National Laboratory"/>
            <person name="Haridas S."/>
            <person name="Hensen N."/>
            <person name="Bonometti L."/>
            <person name="Westerberg I."/>
            <person name="Brannstrom I.O."/>
            <person name="Guillou S."/>
            <person name="Cros-Aarteil S."/>
            <person name="Calhoun S."/>
            <person name="Kuo A."/>
            <person name="Mondo S."/>
            <person name="Pangilinan J."/>
            <person name="Riley R."/>
            <person name="Labutti K."/>
            <person name="Andreopoulos B."/>
            <person name="Lipzen A."/>
            <person name="Chen C."/>
            <person name="Yanf M."/>
            <person name="Daum C."/>
            <person name="Ng V."/>
            <person name="Clum A."/>
            <person name="Steindorff A."/>
            <person name="Ohm R."/>
            <person name="Martin F."/>
            <person name="Silar P."/>
            <person name="Natvig D."/>
            <person name="Lalanne C."/>
            <person name="Gautier V."/>
            <person name="Ament-Velasquez S.L."/>
            <person name="Kruys A."/>
            <person name="Hutchinson M.I."/>
            <person name="Powell A.J."/>
            <person name="Barry K."/>
            <person name="Miller A.N."/>
            <person name="Grigoriev I.V."/>
            <person name="Debuchy R."/>
            <person name="Gladieux P."/>
            <person name="Thoren M.H."/>
            <person name="Johannesson H."/>
        </authorList>
    </citation>
    <scope>NUCLEOTIDE SEQUENCE</scope>
    <source>
        <strain evidence="5">CBS 955.72</strain>
    </source>
</reference>
<evidence type="ECO:0000313" key="6">
    <source>
        <dbReference type="Proteomes" id="UP001275084"/>
    </source>
</evidence>
<feature type="compositionally biased region" description="Low complexity" evidence="3">
    <location>
        <begin position="22"/>
        <end position="46"/>
    </location>
</feature>
<dbReference type="InterPro" id="IPR002885">
    <property type="entry name" value="PPR_rpt"/>
</dbReference>
<feature type="region of interest" description="Disordered" evidence="3">
    <location>
        <begin position="19"/>
        <end position="97"/>
    </location>
</feature>
<gene>
    <name evidence="5" type="ORF">B0T25DRAFT_537820</name>
</gene>
<dbReference type="Gene3D" id="1.25.40.10">
    <property type="entry name" value="Tetratricopeptide repeat domain"/>
    <property type="match status" value="3"/>
</dbReference>
<feature type="compositionally biased region" description="Polar residues" evidence="3">
    <location>
        <begin position="83"/>
        <end position="97"/>
    </location>
</feature>
<sequence>MRKLGHVCLTCKLLVASRGPLTPTTTRTSSYTTKAAATQQQQQQHEQQQHEQQQRDGSRYRPGDTARAAHITRKKSKRPGRATTPSKDSHPTPTNNSSLLAMFKSITAESSVAYQQQRDSSQLEPGGNTIGAAPRTPPNPKETSRLARTPSTDRRPAPADGSSSLAIFKSIVGDTAVMTPRTRKKSKKMPGPATIPLGDMRPAPAEGSSSLVISESIVEKQDPQSQKLHAVASNVEFRNDVQKFRWMLRRGSVAAGFNFFDETVSPQLAKSETNLSGKEKAHLKFAFFKEVYAQKSKDFTSPDLPSVSRISEASLELGIFRVSHWATLVMHLMQYICQLSTSPDDYTSIEDYETAMARRDDLLHDLLGAWKVFTDQIIAANPGATEEATSTKETTFTEEAAFTGAVASTDNVELLSTPELPIHKTPSEKNRRRMSNFQEAFASLFPNYPRQSLLRPSWAAFATYLLLTDPFNRNRSVRDVAFPFRQMISRLLPQAQIPYSDSIRLAFYDYPDLQRYALHRFDVRDKKGAMPVRTSTQVRSYFIHRMLGQAVKGRNQSALDRTWEEEFWGKAAELDASKIDSLRALPQIFDYFILAYMGLRQTQKAIDVWNKMEQIGVKPTIKTWNSMLRGCTMAKNATGIRTVWERLVTSGIQLDTAIWTARISGLIFSGDPDAGILALNEMAQIWRERDRPENVAIAVKPTTEPVNAALAGLLRLDRLAAATSVLTWAGRQGIQPDIYTFNTLLRPAVRQGKIAEVHDIFDMMKQLNVEANAATLTILLDGALDDIGTQSPEEQIEVVTRIICDMEAKGVELNMQTYGKMIYLLLKEGGDRAGGAVKAVLADIWGRGLELSSHIYTMLAIHYFSRDPPDVAAVTALIENRRLHNNREIDRVFWERVIKGYCQVGETDRAWDIFQKVFASGTNITFSTLHDLLLALLYDNRVQAAKELVMTAHNIKEADDKVNGAQIIRFWKHRFWHLVWKERLLEPAQLASVGLTISMGELVVI</sequence>
<keyword evidence="4" id="KW-0732">Signal</keyword>
<feature type="repeat" description="PPR" evidence="2">
    <location>
        <begin position="890"/>
        <end position="924"/>
    </location>
</feature>
<feature type="chain" id="PRO_5042554636" description="Pentatricopeptide repeat-containing protein" evidence="4">
    <location>
        <begin position="17"/>
        <end position="1005"/>
    </location>
</feature>
<feature type="region of interest" description="Disordered" evidence="3">
    <location>
        <begin position="110"/>
        <end position="166"/>
    </location>
</feature>
<feature type="region of interest" description="Disordered" evidence="3">
    <location>
        <begin position="180"/>
        <end position="206"/>
    </location>
</feature>
<dbReference type="InterPro" id="IPR051240">
    <property type="entry name" value="Mito_RNA-Proc/Resp"/>
</dbReference>
<feature type="compositionally biased region" description="Polar residues" evidence="3">
    <location>
        <begin position="110"/>
        <end position="123"/>
    </location>
</feature>
<dbReference type="InterPro" id="IPR011990">
    <property type="entry name" value="TPR-like_helical_dom_sf"/>
</dbReference>
<evidence type="ECO:0000256" key="1">
    <source>
        <dbReference type="ARBA" id="ARBA00022737"/>
    </source>
</evidence>
<dbReference type="Pfam" id="PF01535">
    <property type="entry name" value="PPR"/>
    <property type="match status" value="1"/>
</dbReference>
<dbReference type="Proteomes" id="UP001275084">
    <property type="component" value="Unassembled WGS sequence"/>
</dbReference>
<evidence type="ECO:0000313" key="5">
    <source>
        <dbReference type="EMBL" id="KAK3356936.1"/>
    </source>
</evidence>
<accession>A0AAJ0MFP4</accession>
<dbReference type="PANTHER" id="PTHR47933">
    <property type="entry name" value="PENTATRICOPEPTIDE REPEAT-CONTAINING PROTEIN 1, MITOCHONDRIAL"/>
    <property type="match status" value="1"/>
</dbReference>
<keyword evidence="6" id="KW-1185">Reference proteome</keyword>
<proteinExistence type="predicted"/>
<organism evidence="5 6">
    <name type="scientific">Lasiosphaeria hispida</name>
    <dbReference type="NCBI Taxonomy" id="260671"/>
    <lineage>
        <taxon>Eukaryota</taxon>
        <taxon>Fungi</taxon>
        <taxon>Dikarya</taxon>
        <taxon>Ascomycota</taxon>
        <taxon>Pezizomycotina</taxon>
        <taxon>Sordariomycetes</taxon>
        <taxon>Sordariomycetidae</taxon>
        <taxon>Sordariales</taxon>
        <taxon>Lasiosphaeriaceae</taxon>
        <taxon>Lasiosphaeria</taxon>
    </lineage>
</organism>